<dbReference type="Pfam" id="PF15411">
    <property type="entry name" value="PH_10"/>
    <property type="match status" value="1"/>
</dbReference>
<dbReference type="PANTHER" id="PTHR47339:SF1">
    <property type="entry name" value="CELL DIVISION CONTROL PROTEIN 24"/>
    <property type="match status" value="1"/>
</dbReference>
<feature type="compositionally biased region" description="Polar residues" evidence="1">
    <location>
        <begin position="758"/>
        <end position="769"/>
    </location>
</feature>
<dbReference type="CDD" id="cd05992">
    <property type="entry name" value="PB1"/>
    <property type="match status" value="1"/>
</dbReference>
<feature type="domain" description="PB1" evidence="4">
    <location>
        <begin position="1007"/>
        <end position="1089"/>
    </location>
</feature>
<dbReference type="SUPFAM" id="SSF54277">
    <property type="entry name" value="CAD &amp; PB1 domains"/>
    <property type="match status" value="1"/>
</dbReference>
<dbReference type="Gene3D" id="3.10.20.90">
    <property type="entry name" value="Phosphatidylinositol 3-kinase Catalytic Subunit, Chain A, domain 1"/>
    <property type="match status" value="1"/>
</dbReference>
<dbReference type="Gene3D" id="1.10.418.10">
    <property type="entry name" value="Calponin-like domain"/>
    <property type="match status" value="1"/>
</dbReference>
<dbReference type="InterPro" id="IPR053026">
    <property type="entry name" value="CDC42_GEF"/>
</dbReference>
<feature type="region of interest" description="Disordered" evidence="1">
    <location>
        <begin position="655"/>
        <end position="935"/>
    </location>
</feature>
<organism evidence="5 6">
    <name type="scientific">Jaminaea rosea</name>
    <dbReference type="NCBI Taxonomy" id="1569628"/>
    <lineage>
        <taxon>Eukaryota</taxon>
        <taxon>Fungi</taxon>
        <taxon>Dikarya</taxon>
        <taxon>Basidiomycota</taxon>
        <taxon>Ustilaginomycotina</taxon>
        <taxon>Exobasidiomycetes</taxon>
        <taxon>Microstromatales</taxon>
        <taxon>Microstromatales incertae sedis</taxon>
        <taxon>Jaminaea</taxon>
    </lineage>
</organism>
<dbReference type="InterPro" id="IPR053793">
    <property type="entry name" value="PB1-like"/>
</dbReference>
<evidence type="ECO:0000256" key="1">
    <source>
        <dbReference type="SAM" id="MobiDB-lite"/>
    </source>
</evidence>
<dbReference type="CDD" id="cd00014">
    <property type="entry name" value="CH_SF"/>
    <property type="match status" value="1"/>
</dbReference>
<dbReference type="CDD" id="cd00160">
    <property type="entry name" value="RhoGEF"/>
    <property type="match status" value="1"/>
</dbReference>
<dbReference type="GO" id="GO:0035556">
    <property type="term" value="P:intracellular signal transduction"/>
    <property type="evidence" value="ECO:0007669"/>
    <property type="project" value="InterPro"/>
</dbReference>
<dbReference type="Pfam" id="PF06395">
    <property type="entry name" value="CDC24"/>
    <property type="match status" value="1"/>
</dbReference>
<dbReference type="Pfam" id="PF00621">
    <property type="entry name" value="RhoGEF"/>
    <property type="match status" value="1"/>
</dbReference>
<sequence length="1089" mass="116779">MAAPSTSAFRPPRKFSVTAGPTPYSTSTVPMPPSIHSSSSAYTAQAQHNSLPASGASSRNGSTSDGGIGSSFIGGAPGAPVAANTIANKPAVAGSGLYQSCVILRERLWCVPEFGERYLAEGAASSSTAPPSSNDPVTQLFDVFRQGTPLCELYNLLEPATRLPTDVGDAVNSTNACKKLVARFIIAMQSEMGVDPDEMFTVMQVYRENTNDWVQVVRVVGRLLDQLEARGILVESERPRHSEDVGKPSDERAWIVRELLESERKYVQDLEVLQNCARALQQNDILSADRLHDLFSNLNNLVDFQRRCLINLEDNARRPPDEQRFGRAFQMLESNFDVYWPFCANYARALEVISQESANIQRLRGLPAAEGCYLDPAYELPAFLIKPVQRICKYPLLLEQLLKKSDPSGPYYEELKEGLAIVQKGAAQVNEVRRVQENKQLVAELEGRVEDWKGHHVATFGNLLLTETFMVAKGETEREYQVYLFERILLCCKELVPNLGKKNSKSNSLLKQRTNSIGAPKKAKTTLQLKGRIFINNVTAAIPDSIPSQFGGIGSHSLAVQWKGDLELEAFSLRCKNEEQLKLWQSTIQKLIEEAQLRRQQGGNSAAFYSGASSPVNMAGAGANGRRNTGPSASLFPQTPIYEGSYVYPFSRTPALSSDDASDPVSEATVGMSGLYSSNGRGTPSGNGRYSQPAEHRERQLSLTSNDGKPRAMTEDHESATLQQWRSHSPSVAPPLPRQASSSSASSSSEQQHALRKASSSRQLRQNASRPPLRHIVTGDPMSDVDGAMTPPSAGYHGMDPTVHPTVARHRGESNASAHYAGGASMGRAHSDSGSSQQMARNRSASTSQVAPPYQQQFSNAPPVPQQQLRINTAGNTRTHNGYPIAGSAGGQGPKRLSSSSNSTLDSNHSGASQLGSTATSSPLTMSGGSSNGGANAAAAAAAIKAGIAGGMPAVPQRNGSHQHGHAHHAQLQGVGIGRTSSPSVSSNGTGTPTGSISGPSSGSQNVVRVRVHFAGEVAFLAVLANISFPALLEKVAIKVKGTGAAAPAIKLRYLDEDGDRVAMQDDDDVQMAVEQSRVTGEEVVLHVL</sequence>
<feature type="compositionally biased region" description="Basic and acidic residues" evidence="1">
    <location>
        <begin position="708"/>
        <end position="719"/>
    </location>
</feature>
<feature type="region of interest" description="Disordered" evidence="1">
    <location>
        <begin position="953"/>
        <end position="1003"/>
    </location>
</feature>
<feature type="compositionally biased region" description="Low complexity" evidence="1">
    <location>
        <begin position="740"/>
        <end position="749"/>
    </location>
</feature>
<dbReference type="AlphaFoldDB" id="A0A316UMY1"/>
<feature type="compositionally biased region" description="Polar residues" evidence="1">
    <location>
        <begin position="675"/>
        <end position="690"/>
    </location>
</feature>
<evidence type="ECO:0000259" key="2">
    <source>
        <dbReference type="PROSITE" id="PS50003"/>
    </source>
</evidence>
<dbReference type="GO" id="GO:0030010">
    <property type="term" value="P:establishment of cell polarity"/>
    <property type="evidence" value="ECO:0007669"/>
    <property type="project" value="TreeGrafter"/>
</dbReference>
<accession>A0A316UMY1</accession>
<feature type="compositionally biased region" description="Polar residues" evidence="1">
    <location>
        <begin position="911"/>
        <end position="927"/>
    </location>
</feature>
<dbReference type="Gene3D" id="2.30.29.30">
    <property type="entry name" value="Pleckstrin-homology domain (PH domain)/Phosphotyrosine-binding domain (PTB)"/>
    <property type="match status" value="1"/>
</dbReference>
<dbReference type="RefSeq" id="XP_025360780.1">
    <property type="nucleotide sequence ID" value="XM_025508384.1"/>
</dbReference>
<feature type="domain" description="PH" evidence="2">
    <location>
        <begin position="456"/>
        <end position="593"/>
    </location>
</feature>
<keyword evidence="6" id="KW-1185">Reference proteome</keyword>
<dbReference type="InterPro" id="IPR035899">
    <property type="entry name" value="DBL_dom_sf"/>
</dbReference>
<proteinExistence type="predicted"/>
<evidence type="ECO:0000259" key="4">
    <source>
        <dbReference type="PROSITE" id="PS51745"/>
    </source>
</evidence>
<dbReference type="SMART" id="SM00666">
    <property type="entry name" value="PB1"/>
    <property type="match status" value="1"/>
</dbReference>
<feature type="compositionally biased region" description="Polar residues" evidence="1">
    <location>
        <begin position="720"/>
        <end position="730"/>
    </location>
</feature>
<dbReference type="GO" id="GO:0031106">
    <property type="term" value="P:septin ring organization"/>
    <property type="evidence" value="ECO:0007669"/>
    <property type="project" value="TreeGrafter"/>
</dbReference>
<reference evidence="5 6" key="1">
    <citation type="journal article" date="2018" name="Mol. Biol. Evol.">
        <title>Broad Genomic Sampling Reveals a Smut Pathogenic Ancestry of the Fungal Clade Ustilaginomycotina.</title>
        <authorList>
            <person name="Kijpornyongpan T."/>
            <person name="Mondo S.J."/>
            <person name="Barry K."/>
            <person name="Sandor L."/>
            <person name="Lee J."/>
            <person name="Lipzen A."/>
            <person name="Pangilinan J."/>
            <person name="LaButti K."/>
            <person name="Hainaut M."/>
            <person name="Henrissat B."/>
            <person name="Grigoriev I.V."/>
            <person name="Spatafora J.W."/>
            <person name="Aime M.C."/>
        </authorList>
    </citation>
    <scope>NUCLEOTIDE SEQUENCE [LARGE SCALE GENOMIC DNA]</scope>
    <source>
        <strain evidence="5 6">MCA 5214</strain>
    </source>
</reference>
<feature type="domain" description="DH" evidence="3">
    <location>
        <begin position="251"/>
        <end position="432"/>
    </location>
</feature>
<dbReference type="GeneID" id="37030207"/>
<dbReference type="InterPro" id="IPR001849">
    <property type="entry name" value="PH_domain"/>
</dbReference>
<dbReference type="InterPro" id="IPR011993">
    <property type="entry name" value="PH-like_dom_sf"/>
</dbReference>
<feature type="compositionally biased region" description="Polar residues" evidence="1">
    <location>
        <begin position="23"/>
        <end position="60"/>
    </location>
</feature>
<dbReference type="PANTHER" id="PTHR47339">
    <property type="entry name" value="CELL DIVISION CONTROL PROTEIN 24"/>
    <property type="match status" value="1"/>
</dbReference>
<feature type="region of interest" description="Disordered" evidence="1">
    <location>
        <begin position="1"/>
        <end position="69"/>
    </location>
</feature>
<protein>
    <recommendedName>
        <fullName evidence="7">DH domain-containing protein</fullName>
    </recommendedName>
</protein>
<dbReference type="InterPro" id="IPR033511">
    <property type="entry name" value="Cdc24/Scd1_PH_dom"/>
</dbReference>
<evidence type="ECO:0000259" key="3">
    <source>
        <dbReference type="PROSITE" id="PS50010"/>
    </source>
</evidence>
<dbReference type="GO" id="GO:0005085">
    <property type="term" value="F:guanyl-nucleotide exchange factor activity"/>
    <property type="evidence" value="ECO:0007669"/>
    <property type="project" value="InterPro"/>
</dbReference>
<dbReference type="InterPro" id="IPR000270">
    <property type="entry name" value="PB1_dom"/>
</dbReference>
<dbReference type="PROSITE" id="PS50003">
    <property type="entry name" value="PH_DOMAIN"/>
    <property type="match status" value="1"/>
</dbReference>
<gene>
    <name evidence="5" type="ORF">BDZ90DRAFT_261497</name>
</gene>
<dbReference type="Proteomes" id="UP000245884">
    <property type="component" value="Unassembled WGS sequence"/>
</dbReference>
<dbReference type="PROSITE" id="PS50010">
    <property type="entry name" value="DH_2"/>
    <property type="match status" value="1"/>
</dbReference>
<dbReference type="GO" id="GO:0005737">
    <property type="term" value="C:cytoplasm"/>
    <property type="evidence" value="ECO:0007669"/>
    <property type="project" value="TreeGrafter"/>
</dbReference>
<dbReference type="InterPro" id="IPR010481">
    <property type="entry name" value="Cdc24/Scd1_N"/>
</dbReference>
<dbReference type="GO" id="GO:0043332">
    <property type="term" value="C:mating projection tip"/>
    <property type="evidence" value="ECO:0007669"/>
    <property type="project" value="TreeGrafter"/>
</dbReference>
<dbReference type="SMART" id="SM00233">
    <property type="entry name" value="PH"/>
    <property type="match status" value="1"/>
</dbReference>
<dbReference type="FunFam" id="2.30.29.30:FF:000365">
    <property type="entry name" value="Related to CDC24-GTP/GDP exchange factor for Cdc42p"/>
    <property type="match status" value="1"/>
</dbReference>
<dbReference type="EMBL" id="KZ819672">
    <property type="protein sequence ID" value="PWN26168.1"/>
    <property type="molecule type" value="Genomic_DNA"/>
</dbReference>
<dbReference type="InterPro" id="IPR001331">
    <property type="entry name" value="GDS_CDC24_CS"/>
</dbReference>
<dbReference type="Gene3D" id="1.20.900.10">
    <property type="entry name" value="Dbl homology (DH) domain"/>
    <property type="match status" value="1"/>
</dbReference>
<name>A0A316UMY1_9BASI</name>
<dbReference type="STRING" id="1569628.A0A316UMY1"/>
<evidence type="ECO:0000313" key="5">
    <source>
        <dbReference type="EMBL" id="PWN26168.1"/>
    </source>
</evidence>
<dbReference type="PROSITE" id="PS00741">
    <property type="entry name" value="DH_1"/>
    <property type="match status" value="1"/>
</dbReference>
<feature type="compositionally biased region" description="Low complexity" evidence="1">
    <location>
        <begin position="970"/>
        <end position="1003"/>
    </location>
</feature>
<dbReference type="SUPFAM" id="SSF50729">
    <property type="entry name" value="PH domain-like"/>
    <property type="match status" value="1"/>
</dbReference>
<dbReference type="GO" id="GO:0005634">
    <property type="term" value="C:nucleus"/>
    <property type="evidence" value="ECO:0007669"/>
    <property type="project" value="TreeGrafter"/>
</dbReference>
<dbReference type="OrthoDB" id="1594986at2759"/>
<evidence type="ECO:0000313" key="6">
    <source>
        <dbReference type="Proteomes" id="UP000245884"/>
    </source>
</evidence>
<dbReference type="InterPro" id="IPR000219">
    <property type="entry name" value="DH_dom"/>
</dbReference>
<dbReference type="Pfam" id="PF00564">
    <property type="entry name" value="PB1"/>
    <property type="match status" value="1"/>
</dbReference>
<feature type="compositionally biased region" description="Polar residues" evidence="1">
    <location>
        <begin position="832"/>
        <end position="880"/>
    </location>
</feature>
<dbReference type="SUPFAM" id="SSF48065">
    <property type="entry name" value="DBL homology domain (DH-domain)"/>
    <property type="match status" value="1"/>
</dbReference>
<dbReference type="GO" id="GO:0000935">
    <property type="term" value="C:division septum"/>
    <property type="evidence" value="ECO:0007669"/>
    <property type="project" value="TreeGrafter"/>
</dbReference>
<dbReference type="CDD" id="cd13246">
    <property type="entry name" value="PH_Scd1"/>
    <property type="match status" value="1"/>
</dbReference>
<feature type="compositionally biased region" description="Low complexity" evidence="1">
    <location>
        <begin position="897"/>
        <end position="910"/>
    </location>
</feature>
<evidence type="ECO:0008006" key="7">
    <source>
        <dbReference type="Google" id="ProtNLM"/>
    </source>
</evidence>
<dbReference type="PROSITE" id="PS51745">
    <property type="entry name" value="PB1"/>
    <property type="match status" value="1"/>
</dbReference>
<dbReference type="InterPro" id="IPR036872">
    <property type="entry name" value="CH_dom_sf"/>
</dbReference>
<dbReference type="SMART" id="SM00325">
    <property type="entry name" value="RhoGEF"/>
    <property type="match status" value="1"/>
</dbReference>